<dbReference type="Proteomes" id="UP000244928">
    <property type="component" value="Chromosome"/>
</dbReference>
<proteinExistence type="inferred from homology"/>
<dbReference type="Pfam" id="PF11307">
    <property type="entry name" value="DUF3109"/>
    <property type="match status" value="1"/>
</dbReference>
<keyword evidence="3" id="KW-1185">Reference proteome</keyword>
<dbReference type="InterPro" id="IPR021458">
    <property type="entry name" value="Rv0495c"/>
</dbReference>
<evidence type="ECO:0000313" key="3">
    <source>
        <dbReference type="Proteomes" id="UP000244928"/>
    </source>
</evidence>
<gene>
    <name evidence="2" type="ORF">A6035_13340</name>
</gene>
<organism evidence="2 3">
    <name type="scientific">Dietzia lutea</name>
    <dbReference type="NCBI Taxonomy" id="546160"/>
    <lineage>
        <taxon>Bacteria</taxon>
        <taxon>Bacillati</taxon>
        <taxon>Actinomycetota</taxon>
        <taxon>Actinomycetes</taxon>
        <taxon>Mycobacteriales</taxon>
        <taxon>Dietziaceae</taxon>
        <taxon>Dietzia</taxon>
    </lineage>
</organism>
<evidence type="ECO:0008006" key="4">
    <source>
        <dbReference type="Google" id="ProtNLM"/>
    </source>
</evidence>
<dbReference type="AlphaFoldDB" id="A0A2S1R9Q3"/>
<evidence type="ECO:0000256" key="1">
    <source>
        <dbReference type="ARBA" id="ARBA00093770"/>
    </source>
</evidence>
<dbReference type="RefSeq" id="WP_108848208.1">
    <property type="nucleotide sequence ID" value="NZ_CP015449.1"/>
</dbReference>
<dbReference type="KEGG" id="dlu:A6035_13340"/>
<dbReference type="EMBL" id="CP015449">
    <property type="protein sequence ID" value="AWH92992.1"/>
    <property type="molecule type" value="Genomic_DNA"/>
</dbReference>
<accession>A0A2S1R9Q3</accession>
<comment type="similarity">
    <text evidence="1">Belongs to the Rv0495c family.</text>
</comment>
<name>A0A2S1R9Q3_9ACTN</name>
<sequence length="289" mass="31751">MTATDRPSNPGAPLPEVPLDFPREWYTFPDPANDEHLISADMTWLLSSWTCVFGTPACHGIEAGQPDSGCCTHGAFLADDSDRRRLRANVALLRPEEWQHREAAERAASEEGTVLESWLEEDELTGDDGEMEPALRTRRHNGRCVFFNDVGWPTGSGCALHHLAARTGRSLPESKPDVCWQLPIRLTQDTETRADEVEILHTRVGEYDRRGWGPGGLDLDWYCTGSPEAHVGTEPVYVSLRDELVELLGAEAYEVLAAACGRRRQLGIVAVHPATERAAGGEGGQASNL</sequence>
<reference evidence="2 3" key="1">
    <citation type="submission" date="2016-04" db="EMBL/GenBank/DDBJ databases">
        <title>Complete genome sequence of Dietzia lutea YIM 80766T, a strain isolated from desert soil in Egypt.</title>
        <authorList>
            <person name="Zhao J."/>
            <person name="Hu B."/>
            <person name="Geng S."/>
            <person name="Nie Y."/>
            <person name="Tang Y."/>
        </authorList>
    </citation>
    <scope>NUCLEOTIDE SEQUENCE [LARGE SCALE GENOMIC DNA]</scope>
    <source>
        <strain evidence="2 3">YIM 80766</strain>
    </source>
</reference>
<evidence type="ECO:0000313" key="2">
    <source>
        <dbReference type="EMBL" id="AWH92992.1"/>
    </source>
</evidence>
<protein>
    <recommendedName>
        <fullName evidence="4">DUF3109 family protein</fullName>
    </recommendedName>
</protein>